<protein>
    <recommendedName>
        <fullName evidence="8">GtrA/DPMS transmembrane domain-containing protein</fullName>
    </recommendedName>
</protein>
<evidence type="ECO:0000256" key="4">
    <source>
        <dbReference type="ARBA" id="ARBA00022989"/>
    </source>
</evidence>
<keyword evidence="5 7" id="KW-0472">Membrane</keyword>
<evidence type="ECO:0000256" key="2">
    <source>
        <dbReference type="ARBA" id="ARBA00009399"/>
    </source>
</evidence>
<organism evidence="9 10">
    <name type="scientific">Plantactinospora mayteni</name>
    <dbReference type="NCBI Taxonomy" id="566021"/>
    <lineage>
        <taxon>Bacteria</taxon>
        <taxon>Bacillati</taxon>
        <taxon>Actinomycetota</taxon>
        <taxon>Actinomycetes</taxon>
        <taxon>Micromonosporales</taxon>
        <taxon>Micromonosporaceae</taxon>
        <taxon>Plantactinospora</taxon>
    </lineage>
</organism>
<reference evidence="9 10" key="1">
    <citation type="submission" date="2021-01" db="EMBL/GenBank/DDBJ databases">
        <title>Whole genome shotgun sequence of Plantactinospora mayteni NBRC 109088.</title>
        <authorList>
            <person name="Komaki H."/>
            <person name="Tamura T."/>
        </authorList>
    </citation>
    <scope>NUCLEOTIDE SEQUENCE [LARGE SCALE GENOMIC DNA]</scope>
    <source>
        <strain evidence="9 10">NBRC 109088</strain>
    </source>
</reference>
<keyword evidence="3 7" id="KW-0812">Transmembrane</keyword>
<dbReference type="EMBL" id="BONX01000089">
    <property type="protein sequence ID" value="GIH01837.1"/>
    <property type="molecule type" value="Genomic_DNA"/>
</dbReference>
<keyword evidence="4 7" id="KW-1133">Transmembrane helix</keyword>
<feature type="compositionally biased region" description="Basic and acidic residues" evidence="6">
    <location>
        <begin position="159"/>
        <end position="177"/>
    </location>
</feature>
<feature type="region of interest" description="Disordered" evidence="6">
    <location>
        <begin position="139"/>
        <end position="205"/>
    </location>
</feature>
<feature type="compositionally biased region" description="Basic and acidic residues" evidence="6">
    <location>
        <begin position="188"/>
        <end position="205"/>
    </location>
</feature>
<dbReference type="InterPro" id="IPR051401">
    <property type="entry name" value="GtrA_CellWall_Glycosyl"/>
</dbReference>
<comment type="similarity">
    <text evidence="2">Belongs to the GtrA family.</text>
</comment>
<dbReference type="Proteomes" id="UP000621500">
    <property type="component" value="Unassembled WGS sequence"/>
</dbReference>
<evidence type="ECO:0000259" key="8">
    <source>
        <dbReference type="Pfam" id="PF04138"/>
    </source>
</evidence>
<feature type="transmembrane region" description="Helical" evidence="7">
    <location>
        <begin position="46"/>
        <end position="66"/>
    </location>
</feature>
<evidence type="ECO:0000256" key="7">
    <source>
        <dbReference type="SAM" id="Phobius"/>
    </source>
</evidence>
<gene>
    <name evidence="9" type="ORF">Pma05_84090</name>
</gene>
<proteinExistence type="inferred from homology"/>
<evidence type="ECO:0000256" key="6">
    <source>
        <dbReference type="SAM" id="MobiDB-lite"/>
    </source>
</evidence>
<dbReference type="Pfam" id="PF04138">
    <property type="entry name" value="GtrA_DPMS_TM"/>
    <property type="match status" value="1"/>
</dbReference>
<dbReference type="PANTHER" id="PTHR38459:SF1">
    <property type="entry name" value="PROPHAGE BACTOPRENOL-LINKED GLUCOSE TRANSLOCASE HOMOLOG"/>
    <property type="match status" value="1"/>
</dbReference>
<evidence type="ECO:0000256" key="5">
    <source>
        <dbReference type="ARBA" id="ARBA00023136"/>
    </source>
</evidence>
<name>A0ABQ4F4L9_9ACTN</name>
<accession>A0ABQ4F4L9</accession>
<feature type="transmembrane region" description="Helical" evidence="7">
    <location>
        <begin position="21"/>
        <end position="40"/>
    </location>
</feature>
<feature type="domain" description="GtrA/DPMS transmembrane" evidence="8">
    <location>
        <begin position="21"/>
        <end position="135"/>
    </location>
</feature>
<dbReference type="InterPro" id="IPR007267">
    <property type="entry name" value="GtrA_DPMS_TM"/>
</dbReference>
<feature type="transmembrane region" description="Helical" evidence="7">
    <location>
        <begin position="86"/>
        <end position="107"/>
    </location>
</feature>
<comment type="caution">
    <text evidence="9">The sequence shown here is derived from an EMBL/GenBank/DDBJ whole genome shotgun (WGS) entry which is preliminary data.</text>
</comment>
<sequence length="205" mass="22711">MLPVDHHRRLLAVVWDHRFPRFAALAAAGFTFDLTTLALLNRYTPLPSPTAVTLAFWATYALNFALNRRFAFRANDRPVGPQLARFVPQVLGDYLLTLTAVLALQAIGVPLVAARIIAGGTNLVFNYVLYRWWTFRRSGSRTPRSSMSANAGGVGRPQRQPEDQGRHAAAQADRRSAPDQQDLAVDPGDGHLLPRADTRETEVLQ</sequence>
<feature type="transmembrane region" description="Helical" evidence="7">
    <location>
        <begin position="113"/>
        <end position="133"/>
    </location>
</feature>
<keyword evidence="10" id="KW-1185">Reference proteome</keyword>
<evidence type="ECO:0000313" key="9">
    <source>
        <dbReference type="EMBL" id="GIH01837.1"/>
    </source>
</evidence>
<comment type="subcellular location">
    <subcellularLocation>
        <location evidence="1">Membrane</location>
        <topology evidence="1">Multi-pass membrane protein</topology>
    </subcellularLocation>
</comment>
<dbReference type="PANTHER" id="PTHR38459">
    <property type="entry name" value="PROPHAGE BACTOPRENOL-LINKED GLUCOSE TRANSLOCASE HOMOLOG"/>
    <property type="match status" value="1"/>
</dbReference>
<evidence type="ECO:0000256" key="1">
    <source>
        <dbReference type="ARBA" id="ARBA00004141"/>
    </source>
</evidence>
<feature type="compositionally biased region" description="Polar residues" evidence="6">
    <location>
        <begin position="140"/>
        <end position="149"/>
    </location>
</feature>
<evidence type="ECO:0000313" key="10">
    <source>
        <dbReference type="Proteomes" id="UP000621500"/>
    </source>
</evidence>
<evidence type="ECO:0000256" key="3">
    <source>
        <dbReference type="ARBA" id="ARBA00022692"/>
    </source>
</evidence>